<accession>A0ABW2KGQ6</accession>
<dbReference type="InterPro" id="IPR042150">
    <property type="entry name" value="MmRce1-like"/>
</dbReference>
<keyword evidence="2" id="KW-0812">Transmembrane</keyword>
<keyword evidence="5" id="KW-1185">Reference proteome</keyword>
<name>A0ABW2KGQ6_9ACTN</name>
<dbReference type="Proteomes" id="UP001596540">
    <property type="component" value="Unassembled WGS sequence"/>
</dbReference>
<organism evidence="4 5">
    <name type="scientific">Marinactinospora rubrisoli</name>
    <dbReference type="NCBI Taxonomy" id="2715399"/>
    <lineage>
        <taxon>Bacteria</taxon>
        <taxon>Bacillati</taxon>
        <taxon>Actinomycetota</taxon>
        <taxon>Actinomycetes</taxon>
        <taxon>Streptosporangiales</taxon>
        <taxon>Nocardiopsidaceae</taxon>
        <taxon>Marinactinospora</taxon>
    </lineage>
</organism>
<dbReference type="RefSeq" id="WP_379870954.1">
    <property type="nucleotide sequence ID" value="NZ_JBHTBH010000004.1"/>
</dbReference>
<comment type="caution">
    <text evidence="4">The sequence shown here is derived from an EMBL/GenBank/DDBJ whole genome shotgun (WGS) entry which is preliminary data.</text>
</comment>
<feature type="transmembrane region" description="Helical" evidence="2">
    <location>
        <begin position="158"/>
        <end position="181"/>
    </location>
</feature>
<dbReference type="Pfam" id="PF02517">
    <property type="entry name" value="Rce1-like"/>
    <property type="match status" value="1"/>
</dbReference>
<dbReference type="EMBL" id="JBHTBH010000004">
    <property type="protein sequence ID" value="MFC7328307.1"/>
    <property type="molecule type" value="Genomic_DNA"/>
</dbReference>
<protein>
    <submittedName>
        <fullName evidence="4">CPBP family intramembrane glutamic endopeptidase</fullName>
        <ecNumber evidence="4">3.4.-.-</ecNumber>
    </submittedName>
</protein>
<reference evidence="5" key="1">
    <citation type="journal article" date="2019" name="Int. J. Syst. Evol. Microbiol.">
        <title>The Global Catalogue of Microorganisms (GCM) 10K type strain sequencing project: providing services to taxonomists for standard genome sequencing and annotation.</title>
        <authorList>
            <consortium name="The Broad Institute Genomics Platform"/>
            <consortium name="The Broad Institute Genome Sequencing Center for Infectious Disease"/>
            <person name="Wu L."/>
            <person name="Ma J."/>
        </authorList>
    </citation>
    <scope>NUCLEOTIDE SEQUENCE [LARGE SCALE GENOMIC DNA]</scope>
    <source>
        <strain evidence="5">CGMCC 4.7382</strain>
    </source>
</reference>
<gene>
    <name evidence="4" type="ORF">ACFQRF_11190</name>
</gene>
<evidence type="ECO:0000313" key="4">
    <source>
        <dbReference type="EMBL" id="MFC7328307.1"/>
    </source>
</evidence>
<dbReference type="EC" id="3.4.-.-" evidence="4"/>
<proteinExistence type="predicted"/>
<dbReference type="InterPro" id="IPR003675">
    <property type="entry name" value="Rce1/LyrA-like_dom"/>
</dbReference>
<evidence type="ECO:0000313" key="5">
    <source>
        <dbReference type="Proteomes" id="UP001596540"/>
    </source>
</evidence>
<keyword evidence="2" id="KW-1133">Transmembrane helix</keyword>
<dbReference type="PANTHER" id="PTHR35797:SF1">
    <property type="entry name" value="PROTEASE"/>
    <property type="match status" value="1"/>
</dbReference>
<feature type="transmembrane region" description="Helical" evidence="2">
    <location>
        <begin position="78"/>
        <end position="99"/>
    </location>
</feature>
<feature type="transmembrane region" description="Helical" evidence="2">
    <location>
        <begin position="187"/>
        <end position="209"/>
    </location>
</feature>
<evidence type="ECO:0000259" key="3">
    <source>
        <dbReference type="Pfam" id="PF02517"/>
    </source>
</evidence>
<dbReference type="GO" id="GO:0016787">
    <property type="term" value="F:hydrolase activity"/>
    <property type="evidence" value="ECO:0007669"/>
    <property type="project" value="UniProtKB-KW"/>
</dbReference>
<evidence type="ECO:0000256" key="2">
    <source>
        <dbReference type="SAM" id="Phobius"/>
    </source>
</evidence>
<feature type="transmembrane region" description="Helical" evidence="2">
    <location>
        <begin position="242"/>
        <end position="264"/>
    </location>
</feature>
<sequence length="302" mass="31879">MTLRTRGVLVFLLLSFGLAWGGMFGAVALGWSLVDPLVQLATIAFTPAIAAVVVRRWVTREGFADAGLRPRLRSAWPYYLAALAGPPALVAATAGHAAVLGLWTPDLAPLNQAVPGVPGWLFVLLLVAAMPLLTPVYLGEEFGWTGYLRTRLFPGRPVAATVATGLVWAVWHYPLAFLGYIHFDNVVLGLGVWTVSFLLQEIVLSWLWLNSGSVWTASLAHAGNNMVWSLLNTILLTEGGGVADFAVMVVGLVPLAALCGWIILSGRLRGRSGLPGGPAAEAGDGRDTVPPVGSAVERAAGE</sequence>
<keyword evidence="4" id="KW-0378">Hydrolase</keyword>
<feature type="transmembrane region" description="Helical" evidence="2">
    <location>
        <begin position="40"/>
        <end position="58"/>
    </location>
</feature>
<feature type="transmembrane region" description="Helical" evidence="2">
    <location>
        <begin position="119"/>
        <end position="138"/>
    </location>
</feature>
<feature type="region of interest" description="Disordered" evidence="1">
    <location>
        <begin position="276"/>
        <end position="302"/>
    </location>
</feature>
<evidence type="ECO:0000256" key="1">
    <source>
        <dbReference type="SAM" id="MobiDB-lite"/>
    </source>
</evidence>
<feature type="domain" description="CAAX prenyl protease 2/Lysostaphin resistance protein A-like" evidence="3">
    <location>
        <begin position="124"/>
        <end position="227"/>
    </location>
</feature>
<keyword evidence="2" id="KW-0472">Membrane</keyword>
<feature type="transmembrane region" description="Helical" evidence="2">
    <location>
        <begin position="216"/>
        <end position="236"/>
    </location>
</feature>
<dbReference type="PANTHER" id="PTHR35797">
    <property type="entry name" value="PROTEASE-RELATED"/>
    <property type="match status" value="1"/>
</dbReference>